<accession>A0A9Q9IDA9</accession>
<feature type="coiled-coil region" evidence="11">
    <location>
        <begin position="289"/>
        <end position="316"/>
    </location>
</feature>
<evidence type="ECO:0000256" key="6">
    <source>
        <dbReference type="ARBA" id="ARBA00022692"/>
    </source>
</evidence>
<evidence type="ECO:0000256" key="3">
    <source>
        <dbReference type="ARBA" id="ARBA00012438"/>
    </source>
</evidence>
<dbReference type="PANTHER" id="PTHR45436:SF5">
    <property type="entry name" value="SENSOR HISTIDINE KINASE TRCS"/>
    <property type="match status" value="1"/>
</dbReference>
<comment type="catalytic activity">
    <reaction evidence="1">
        <text>ATP + protein L-histidine = ADP + protein N-phospho-L-histidine.</text>
        <dbReference type="EC" id="2.7.13.3"/>
    </reaction>
</comment>
<feature type="domain" description="Histidine kinase" evidence="12">
    <location>
        <begin position="252"/>
        <end position="470"/>
    </location>
</feature>
<evidence type="ECO:0000256" key="2">
    <source>
        <dbReference type="ARBA" id="ARBA00004236"/>
    </source>
</evidence>
<dbReference type="Pfam" id="PF00672">
    <property type="entry name" value="HAMP"/>
    <property type="match status" value="1"/>
</dbReference>
<dbReference type="SUPFAM" id="SSF47384">
    <property type="entry name" value="Homodimeric domain of signal transducing histidine kinase"/>
    <property type="match status" value="1"/>
</dbReference>
<evidence type="ECO:0000259" key="12">
    <source>
        <dbReference type="PROSITE" id="PS50109"/>
    </source>
</evidence>
<evidence type="ECO:0000256" key="7">
    <source>
        <dbReference type="ARBA" id="ARBA00022777"/>
    </source>
</evidence>
<dbReference type="PROSITE" id="PS50109">
    <property type="entry name" value="HIS_KIN"/>
    <property type="match status" value="1"/>
</dbReference>
<keyword evidence="11" id="KW-0175">Coiled coil</keyword>
<dbReference type="Pfam" id="PF02518">
    <property type="entry name" value="HATPase_c"/>
    <property type="match status" value="1"/>
</dbReference>
<dbReference type="Gene3D" id="1.10.287.130">
    <property type="match status" value="1"/>
</dbReference>
<protein>
    <recommendedName>
        <fullName evidence="3">histidine kinase</fullName>
        <ecNumber evidence="3">2.7.13.3</ecNumber>
    </recommendedName>
</protein>
<dbReference type="PANTHER" id="PTHR45436">
    <property type="entry name" value="SENSOR HISTIDINE KINASE YKOH"/>
    <property type="match status" value="1"/>
</dbReference>
<dbReference type="Gene3D" id="6.10.340.10">
    <property type="match status" value="1"/>
</dbReference>
<dbReference type="CDD" id="cd06225">
    <property type="entry name" value="HAMP"/>
    <property type="match status" value="1"/>
</dbReference>
<evidence type="ECO:0000256" key="11">
    <source>
        <dbReference type="SAM" id="Coils"/>
    </source>
</evidence>
<dbReference type="KEGG" id="daur:Daura_35250"/>
<organism evidence="14 15">
    <name type="scientific">Dactylosporangium aurantiacum</name>
    <dbReference type="NCBI Taxonomy" id="35754"/>
    <lineage>
        <taxon>Bacteria</taxon>
        <taxon>Bacillati</taxon>
        <taxon>Actinomycetota</taxon>
        <taxon>Actinomycetes</taxon>
        <taxon>Micromonosporales</taxon>
        <taxon>Micromonosporaceae</taxon>
        <taxon>Dactylosporangium</taxon>
    </lineage>
</organism>
<dbReference type="SMART" id="SM00304">
    <property type="entry name" value="HAMP"/>
    <property type="match status" value="1"/>
</dbReference>
<dbReference type="InterPro" id="IPR003594">
    <property type="entry name" value="HATPase_dom"/>
</dbReference>
<dbReference type="InterPro" id="IPR036890">
    <property type="entry name" value="HATPase_C_sf"/>
</dbReference>
<dbReference type="InterPro" id="IPR004358">
    <property type="entry name" value="Sig_transdc_His_kin-like_C"/>
</dbReference>
<gene>
    <name evidence="14" type="ORF">Daura_35250</name>
</gene>
<evidence type="ECO:0000313" key="14">
    <source>
        <dbReference type="EMBL" id="UWZ51937.1"/>
    </source>
</evidence>
<name>A0A9Q9IDA9_9ACTN</name>
<comment type="subcellular location">
    <subcellularLocation>
        <location evidence="2">Cell membrane</location>
    </subcellularLocation>
</comment>
<dbReference type="InterPro" id="IPR036097">
    <property type="entry name" value="HisK_dim/P_sf"/>
</dbReference>
<reference evidence="14" key="1">
    <citation type="submission" date="2021-04" db="EMBL/GenBank/DDBJ databases">
        <title>Dactylosporangium aurantiacum NRRL B-8018 full assembly.</title>
        <authorList>
            <person name="Hartkoorn R.C."/>
            <person name="Beaudoing E."/>
            <person name="Hot D."/>
        </authorList>
    </citation>
    <scope>NUCLEOTIDE SEQUENCE</scope>
    <source>
        <strain evidence="14">NRRL B-8018</strain>
    </source>
</reference>
<dbReference type="CDD" id="cd00075">
    <property type="entry name" value="HATPase"/>
    <property type="match status" value="1"/>
</dbReference>
<feature type="domain" description="HAMP" evidence="13">
    <location>
        <begin position="191"/>
        <end position="244"/>
    </location>
</feature>
<keyword evidence="7 14" id="KW-0418">Kinase</keyword>
<dbReference type="CDD" id="cd00082">
    <property type="entry name" value="HisKA"/>
    <property type="match status" value="1"/>
</dbReference>
<evidence type="ECO:0000259" key="13">
    <source>
        <dbReference type="PROSITE" id="PS50885"/>
    </source>
</evidence>
<dbReference type="SMART" id="SM00387">
    <property type="entry name" value="HATPase_c"/>
    <property type="match status" value="1"/>
</dbReference>
<evidence type="ECO:0000313" key="15">
    <source>
        <dbReference type="Proteomes" id="UP001058003"/>
    </source>
</evidence>
<evidence type="ECO:0000256" key="5">
    <source>
        <dbReference type="ARBA" id="ARBA00022679"/>
    </source>
</evidence>
<keyword evidence="9" id="KW-0902">Two-component regulatory system</keyword>
<dbReference type="InterPro" id="IPR005467">
    <property type="entry name" value="His_kinase_dom"/>
</dbReference>
<dbReference type="AlphaFoldDB" id="A0A9Q9IDA9"/>
<dbReference type="EC" id="2.7.13.3" evidence="3"/>
<dbReference type="GO" id="GO:0000155">
    <property type="term" value="F:phosphorelay sensor kinase activity"/>
    <property type="evidence" value="ECO:0007669"/>
    <property type="project" value="InterPro"/>
</dbReference>
<keyword evidence="8" id="KW-1133">Transmembrane helix</keyword>
<keyword evidence="4" id="KW-0597">Phosphoprotein</keyword>
<keyword evidence="5" id="KW-0808">Transferase</keyword>
<dbReference type="PROSITE" id="PS50885">
    <property type="entry name" value="HAMP"/>
    <property type="match status" value="1"/>
</dbReference>
<proteinExistence type="predicted"/>
<dbReference type="GO" id="GO:0005886">
    <property type="term" value="C:plasma membrane"/>
    <property type="evidence" value="ECO:0007669"/>
    <property type="project" value="UniProtKB-SubCell"/>
</dbReference>
<dbReference type="InterPro" id="IPR050428">
    <property type="entry name" value="TCS_sensor_his_kinase"/>
</dbReference>
<evidence type="ECO:0000256" key="4">
    <source>
        <dbReference type="ARBA" id="ARBA00022553"/>
    </source>
</evidence>
<keyword evidence="15" id="KW-1185">Reference proteome</keyword>
<evidence type="ECO:0000256" key="1">
    <source>
        <dbReference type="ARBA" id="ARBA00000085"/>
    </source>
</evidence>
<dbReference type="Gene3D" id="3.30.565.10">
    <property type="entry name" value="Histidine kinase-like ATPase, C-terminal domain"/>
    <property type="match status" value="1"/>
</dbReference>
<dbReference type="SMART" id="SM00388">
    <property type="entry name" value="HisKA"/>
    <property type="match status" value="1"/>
</dbReference>
<sequence length="479" mass="50701">MRGAPVRWWRRRTLHDRLSLLVTAAVAAAVLTVAGIAFAAVSQIQRQQLHSQLDADARSIAAQPELWREGPPPFGPGGRHDLRYRRDIGPRWQVLGRDGTVVAGSTNGLPVTKGARRVAAGQAPALRERVLLDGHSFLMLTVPADRGGGAVQVAVDQTPANRTLAVFGLLMAAGCVLGIGGAAALGRTVARAGLVPVQQLTKAVEHVAVTMDLNRPVPIHGVDEIARLGQSVNTMLAAIDAARQSQRTLVEDAGHELRTPLTSIRTNIELLLAVERQPELAHRLPPDERAKLLRDLDAQVAELAALTTELVELAREETTREPAEDVELTDVVDAATDRVRIRVPSVTFTTDLRPCTVHGRPGELERMLVNVLDNAAKWSPPGGVVHTELGVDAGGWARLVVSDTGPGIDAEDLPHVFDRFYRAPAARGMPGSGLGLAIVAQTAAQHGGTVTAGPHDPTGTTVTIRLPVTGSADPGAGPT</sequence>
<dbReference type="Proteomes" id="UP001058003">
    <property type="component" value="Chromosome"/>
</dbReference>
<dbReference type="RefSeq" id="WP_033358741.1">
    <property type="nucleotide sequence ID" value="NZ_CP073767.1"/>
</dbReference>
<dbReference type="Pfam" id="PF00512">
    <property type="entry name" value="HisKA"/>
    <property type="match status" value="1"/>
</dbReference>
<dbReference type="PRINTS" id="PR00344">
    <property type="entry name" value="BCTRLSENSOR"/>
</dbReference>
<dbReference type="InterPro" id="IPR003660">
    <property type="entry name" value="HAMP_dom"/>
</dbReference>
<evidence type="ECO:0000256" key="8">
    <source>
        <dbReference type="ARBA" id="ARBA00022989"/>
    </source>
</evidence>
<keyword evidence="6" id="KW-0812">Transmembrane</keyword>
<evidence type="ECO:0000256" key="10">
    <source>
        <dbReference type="ARBA" id="ARBA00023136"/>
    </source>
</evidence>
<dbReference type="SUPFAM" id="SSF55874">
    <property type="entry name" value="ATPase domain of HSP90 chaperone/DNA topoisomerase II/histidine kinase"/>
    <property type="match status" value="1"/>
</dbReference>
<dbReference type="EMBL" id="CP073767">
    <property type="protein sequence ID" value="UWZ51937.1"/>
    <property type="molecule type" value="Genomic_DNA"/>
</dbReference>
<dbReference type="InterPro" id="IPR003661">
    <property type="entry name" value="HisK_dim/P_dom"/>
</dbReference>
<keyword evidence="10" id="KW-0472">Membrane</keyword>
<evidence type="ECO:0000256" key="9">
    <source>
        <dbReference type="ARBA" id="ARBA00023012"/>
    </source>
</evidence>